<sequence>MNIELRSWTMADLQDLIRLCNEADRTYLSGRMPYPYTESDGRWWLNMVSEHEGKDGIFRRICAAGRTVGNISVERKGDVFCRDGELGYVLDQAYWSKGIMSEAVRRIVPLAMETLDLLRISAQVYAPNIASCRVLEHNGFKREGLIPQAVWKDGQIYDLCLYGILRSVKND</sequence>
<evidence type="ECO:0000256" key="3">
    <source>
        <dbReference type="ARBA" id="ARBA00038502"/>
    </source>
</evidence>
<feature type="domain" description="N-acetyltransferase" evidence="4">
    <location>
        <begin position="3"/>
        <end position="163"/>
    </location>
</feature>
<dbReference type="InterPro" id="IPR016181">
    <property type="entry name" value="Acyl_CoA_acyltransferase"/>
</dbReference>
<reference evidence="5" key="2">
    <citation type="submission" date="2021-04" db="EMBL/GenBank/DDBJ databases">
        <authorList>
            <person name="Gilroy R."/>
        </authorList>
    </citation>
    <scope>NUCLEOTIDE SEQUENCE</scope>
    <source>
        <strain evidence="5">CHK187-11901</strain>
    </source>
</reference>
<accession>A0A9D2SWK9</accession>
<dbReference type="PANTHER" id="PTHR43792">
    <property type="entry name" value="GNAT FAMILY, PUTATIVE (AFU_ORTHOLOGUE AFUA_3G00765)-RELATED-RELATED"/>
    <property type="match status" value="1"/>
</dbReference>
<dbReference type="AlphaFoldDB" id="A0A9D2SWK9"/>
<dbReference type="GO" id="GO:0016747">
    <property type="term" value="F:acyltransferase activity, transferring groups other than amino-acyl groups"/>
    <property type="evidence" value="ECO:0007669"/>
    <property type="project" value="InterPro"/>
</dbReference>
<dbReference type="Pfam" id="PF13302">
    <property type="entry name" value="Acetyltransf_3"/>
    <property type="match status" value="1"/>
</dbReference>
<evidence type="ECO:0000313" key="6">
    <source>
        <dbReference type="Proteomes" id="UP000823896"/>
    </source>
</evidence>
<dbReference type="InterPro" id="IPR051531">
    <property type="entry name" value="N-acetyltransferase"/>
</dbReference>
<evidence type="ECO:0000313" key="5">
    <source>
        <dbReference type="EMBL" id="HJC37064.1"/>
    </source>
</evidence>
<name>A0A9D2SWK9_9FIRM</name>
<dbReference type="Gene3D" id="3.40.630.30">
    <property type="match status" value="1"/>
</dbReference>
<evidence type="ECO:0000256" key="1">
    <source>
        <dbReference type="ARBA" id="ARBA00022679"/>
    </source>
</evidence>
<protein>
    <submittedName>
        <fullName evidence="5">GNAT family N-acetyltransferase</fullName>
    </submittedName>
</protein>
<gene>
    <name evidence="5" type="ORF">H9702_08060</name>
</gene>
<reference evidence="5" key="1">
    <citation type="journal article" date="2021" name="PeerJ">
        <title>Extensive microbial diversity within the chicken gut microbiome revealed by metagenomics and culture.</title>
        <authorList>
            <person name="Gilroy R."/>
            <person name="Ravi A."/>
            <person name="Getino M."/>
            <person name="Pursley I."/>
            <person name="Horton D.L."/>
            <person name="Alikhan N.F."/>
            <person name="Baker D."/>
            <person name="Gharbi K."/>
            <person name="Hall N."/>
            <person name="Watson M."/>
            <person name="Adriaenssens E.M."/>
            <person name="Foster-Nyarko E."/>
            <person name="Jarju S."/>
            <person name="Secka A."/>
            <person name="Antonio M."/>
            <person name="Oren A."/>
            <person name="Chaudhuri R.R."/>
            <person name="La Ragione R."/>
            <person name="Hildebrand F."/>
            <person name="Pallen M.J."/>
        </authorList>
    </citation>
    <scope>NUCLEOTIDE SEQUENCE</scope>
    <source>
        <strain evidence="5">CHK187-11901</strain>
    </source>
</reference>
<dbReference type="Proteomes" id="UP000823896">
    <property type="component" value="Unassembled WGS sequence"/>
</dbReference>
<dbReference type="EMBL" id="DWWM01000052">
    <property type="protein sequence ID" value="HJC37064.1"/>
    <property type="molecule type" value="Genomic_DNA"/>
</dbReference>
<evidence type="ECO:0000256" key="2">
    <source>
        <dbReference type="ARBA" id="ARBA00023315"/>
    </source>
</evidence>
<evidence type="ECO:0000259" key="4">
    <source>
        <dbReference type="PROSITE" id="PS51186"/>
    </source>
</evidence>
<dbReference type="PROSITE" id="PS51186">
    <property type="entry name" value="GNAT"/>
    <property type="match status" value="1"/>
</dbReference>
<dbReference type="SUPFAM" id="SSF55729">
    <property type="entry name" value="Acyl-CoA N-acyltransferases (Nat)"/>
    <property type="match status" value="1"/>
</dbReference>
<dbReference type="InterPro" id="IPR000182">
    <property type="entry name" value="GNAT_dom"/>
</dbReference>
<keyword evidence="2" id="KW-0012">Acyltransferase</keyword>
<organism evidence="5 6">
    <name type="scientific">Candidatus Merdibacter merdavium</name>
    <dbReference type="NCBI Taxonomy" id="2838692"/>
    <lineage>
        <taxon>Bacteria</taxon>
        <taxon>Bacillati</taxon>
        <taxon>Bacillota</taxon>
        <taxon>Erysipelotrichia</taxon>
        <taxon>Erysipelotrichales</taxon>
        <taxon>Erysipelotrichaceae</taxon>
        <taxon>Merdibacter</taxon>
    </lineage>
</organism>
<comment type="caution">
    <text evidence="5">The sequence shown here is derived from an EMBL/GenBank/DDBJ whole genome shotgun (WGS) entry which is preliminary data.</text>
</comment>
<proteinExistence type="inferred from homology"/>
<keyword evidence="1" id="KW-0808">Transferase</keyword>
<comment type="similarity">
    <text evidence="3">Belongs to the acetyltransferase family. RimJ subfamily.</text>
</comment>
<dbReference type="PANTHER" id="PTHR43792:SF8">
    <property type="entry name" value="[RIBOSOMAL PROTEIN US5]-ALANINE N-ACETYLTRANSFERASE"/>
    <property type="match status" value="1"/>
</dbReference>